<organism evidence="1 2">
    <name type="scientific">Vallitalea longa</name>
    <dbReference type="NCBI Taxonomy" id="2936439"/>
    <lineage>
        <taxon>Bacteria</taxon>
        <taxon>Bacillati</taxon>
        <taxon>Bacillota</taxon>
        <taxon>Clostridia</taxon>
        <taxon>Lachnospirales</taxon>
        <taxon>Vallitaleaceae</taxon>
        <taxon>Vallitalea</taxon>
    </lineage>
</organism>
<evidence type="ECO:0000313" key="1">
    <source>
        <dbReference type="EMBL" id="GKX31976.1"/>
    </source>
</evidence>
<dbReference type="EMBL" id="BRLB01000024">
    <property type="protein sequence ID" value="GKX31976.1"/>
    <property type="molecule type" value="Genomic_DNA"/>
</dbReference>
<dbReference type="AlphaFoldDB" id="A0A9W5YFS3"/>
<gene>
    <name evidence="1" type="ORF">SH1V18_44560</name>
</gene>
<sequence>MDKKVRVYNCNLSMNQGSRMDGRVIGKNLSRDEISCVLEKEPQNGRIELTTNGYWSYIPDINFIGTEEFVIKVYIRGVGEKYSTVKIDVEEQEVSTKISKFLQFEDKLKIDNYEDEIVEIKNIVLAVFINDKKLIKNDFNHTSKLRLAGTLKYLINYDVGIVPVNKKVSTIWFDEETEEISEYVPEKEIHVEKETDFRTEIYLGDYEVEDDVIIEYDIKYQNYRLINYDVINHYCAIELIINK</sequence>
<keyword evidence="2" id="KW-1185">Reference proteome</keyword>
<accession>A0A9W5YFS3</accession>
<proteinExistence type="predicted"/>
<dbReference type="Proteomes" id="UP001144256">
    <property type="component" value="Unassembled WGS sequence"/>
</dbReference>
<reference evidence="1" key="1">
    <citation type="submission" date="2022-06" db="EMBL/GenBank/DDBJ databases">
        <title>Vallitalea longa sp. nov., an anaerobic bacterium isolated from marine sediment.</title>
        <authorList>
            <person name="Hirano S."/>
            <person name="Terahara T."/>
            <person name="Mori K."/>
            <person name="Hamada M."/>
            <person name="Matsumoto R."/>
            <person name="Kobayashi T."/>
        </authorList>
    </citation>
    <scope>NUCLEOTIDE SEQUENCE</scope>
    <source>
        <strain evidence="1">SH18-1</strain>
    </source>
</reference>
<protein>
    <submittedName>
        <fullName evidence="1">Uncharacterized protein</fullName>
    </submittedName>
</protein>
<name>A0A9W5YFS3_9FIRM</name>
<comment type="caution">
    <text evidence="1">The sequence shown here is derived from an EMBL/GenBank/DDBJ whole genome shotgun (WGS) entry which is preliminary data.</text>
</comment>
<evidence type="ECO:0000313" key="2">
    <source>
        <dbReference type="Proteomes" id="UP001144256"/>
    </source>
</evidence>
<dbReference type="RefSeq" id="WP_281819340.1">
    <property type="nucleotide sequence ID" value="NZ_BRLB01000024.1"/>
</dbReference>